<dbReference type="PANTHER" id="PTHR16095:SF11">
    <property type="entry name" value="TRANSMEMBRANE PROTEIN 143"/>
    <property type="match status" value="1"/>
</dbReference>
<reference evidence="4 5" key="1">
    <citation type="journal article" date="2017" name="Nat. Ecol. Evol.">
        <title>Scallop genome provides insights into evolution of bilaterian karyotype and development.</title>
        <authorList>
            <person name="Wang S."/>
            <person name="Zhang J."/>
            <person name="Jiao W."/>
            <person name="Li J."/>
            <person name="Xun X."/>
            <person name="Sun Y."/>
            <person name="Guo X."/>
            <person name="Huan P."/>
            <person name="Dong B."/>
            <person name="Zhang L."/>
            <person name="Hu X."/>
            <person name="Sun X."/>
            <person name="Wang J."/>
            <person name="Zhao C."/>
            <person name="Wang Y."/>
            <person name="Wang D."/>
            <person name="Huang X."/>
            <person name="Wang R."/>
            <person name="Lv J."/>
            <person name="Li Y."/>
            <person name="Zhang Z."/>
            <person name="Liu B."/>
            <person name="Lu W."/>
            <person name="Hui Y."/>
            <person name="Liang J."/>
            <person name="Zhou Z."/>
            <person name="Hou R."/>
            <person name="Li X."/>
            <person name="Liu Y."/>
            <person name="Li H."/>
            <person name="Ning X."/>
            <person name="Lin Y."/>
            <person name="Zhao L."/>
            <person name="Xing Q."/>
            <person name="Dou J."/>
            <person name="Li Y."/>
            <person name="Mao J."/>
            <person name="Guo H."/>
            <person name="Dou H."/>
            <person name="Li T."/>
            <person name="Mu C."/>
            <person name="Jiang W."/>
            <person name="Fu Q."/>
            <person name="Fu X."/>
            <person name="Miao Y."/>
            <person name="Liu J."/>
            <person name="Yu Q."/>
            <person name="Li R."/>
            <person name="Liao H."/>
            <person name="Li X."/>
            <person name="Kong Y."/>
            <person name="Jiang Z."/>
            <person name="Chourrout D."/>
            <person name="Li R."/>
            <person name="Bao Z."/>
        </authorList>
    </citation>
    <scope>NUCLEOTIDE SEQUENCE [LARGE SCALE GENOMIC DNA]</scope>
    <source>
        <strain evidence="4 5">PY_sf001</strain>
    </source>
</reference>
<keyword evidence="3" id="KW-0472">Membrane</keyword>
<keyword evidence="3" id="KW-1133">Transmembrane helix</keyword>
<feature type="region of interest" description="Disordered" evidence="2">
    <location>
        <begin position="64"/>
        <end position="104"/>
    </location>
</feature>
<feature type="transmembrane region" description="Helical" evidence="3">
    <location>
        <begin position="342"/>
        <end position="363"/>
    </location>
</feature>
<dbReference type="OrthoDB" id="2020015at2759"/>
<comment type="caution">
    <text evidence="4">The sequence shown here is derived from an EMBL/GenBank/DDBJ whole genome shotgun (WGS) entry which is preliminary data.</text>
</comment>
<sequence length="544" mass="62145">MAARLLGRDAGMPIVRQLFGATSTKHVIQAVRFGKFKVSIHGHQFKHARTLSTTLQVRGTDGKLGVEKKNDTKPPVTTAESKKAEVTPKADKKDDTLSPIPSTDLVPKQVPLKTVLAIREREAEEEYSTYREKYIPITRTSIVRHILQENMLNDEEKKIFEDFAMCLDKSIRNKYHGVLQQAKEMFDPLNPDKDTIQTRKWTKNERVDNEFWLMQRLEKIMEKANFHELPKSVLAKAMEEHEVGVGVRVSHDSSKFDVLRIWALGKTLPKEKPPLYLQAWYYMFPSQIPGPLESLYYKRIALAMRLRKDQKLVLKGFKDVPKNSIEMLMPDVKIRMTKYDKLWLGSSVTMFAISLLMKASPFLSGAQNWTLGLAGMTLAVSGTLYFRYQNRKNAYLAELFEMLYSNNIANNRGLLTLVVDRAEDESFKEALLTYTFLLANRPDAVKNKSMANMAPEELGGLTQAELKSKLEKWISSKTEVNAEFDPLEALSLLSNYGIVQQKGNKLHVVSLAAAIRSMPQRPETLLMRELEADRVEDHDDEKFT</sequence>
<dbReference type="InterPro" id="IPR022227">
    <property type="entry name" value="DUF3754"/>
</dbReference>
<organism evidence="4 5">
    <name type="scientific">Mizuhopecten yessoensis</name>
    <name type="common">Japanese scallop</name>
    <name type="synonym">Patinopecten yessoensis</name>
    <dbReference type="NCBI Taxonomy" id="6573"/>
    <lineage>
        <taxon>Eukaryota</taxon>
        <taxon>Metazoa</taxon>
        <taxon>Spiralia</taxon>
        <taxon>Lophotrochozoa</taxon>
        <taxon>Mollusca</taxon>
        <taxon>Bivalvia</taxon>
        <taxon>Autobranchia</taxon>
        <taxon>Pteriomorphia</taxon>
        <taxon>Pectinida</taxon>
        <taxon>Pectinoidea</taxon>
        <taxon>Pectinidae</taxon>
        <taxon>Mizuhopecten</taxon>
    </lineage>
</organism>
<evidence type="ECO:0000256" key="3">
    <source>
        <dbReference type="SAM" id="Phobius"/>
    </source>
</evidence>
<keyword evidence="3 4" id="KW-0812">Transmembrane</keyword>
<dbReference type="PANTHER" id="PTHR16095">
    <property type="entry name" value="TRANSMEMBRANE PROTEIN 143 FAMILY MEMBER"/>
    <property type="match status" value="1"/>
</dbReference>
<dbReference type="EMBL" id="NEDP02005575">
    <property type="protein sequence ID" value="OWF38029.1"/>
    <property type="molecule type" value="Genomic_DNA"/>
</dbReference>
<feature type="transmembrane region" description="Helical" evidence="3">
    <location>
        <begin position="369"/>
        <end position="386"/>
    </location>
</feature>
<dbReference type="AlphaFoldDB" id="A0A210PNE9"/>
<keyword evidence="1" id="KW-0597">Phosphoprotein</keyword>
<evidence type="ECO:0000256" key="1">
    <source>
        <dbReference type="ARBA" id="ARBA00022553"/>
    </source>
</evidence>
<evidence type="ECO:0000256" key="2">
    <source>
        <dbReference type="SAM" id="MobiDB-lite"/>
    </source>
</evidence>
<feature type="compositionally biased region" description="Basic and acidic residues" evidence="2">
    <location>
        <begin position="80"/>
        <end position="96"/>
    </location>
</feature>
<proteinExistence type="predicted"/>
<accession>A0A210PNE9</accession>
<dbReference type="Pfam" id="PF12576">
    <property type="entry name" value="DUF3754"/>
    <property type="match status" value="1"/>
</dbReference>
<keyword evidence="5" id="KW-1185">Reference proteome</keyword>
<dbReference type="Proteomes" id="UP000242188">
    <property type="component" value="Unassembled WGS sequence"/>
</dbReference>
<evidence type="ECO:0000313" key="4">
    <source>
        <dbReference type="EMBL" id="OWF38029.1"/>
    </source>
</evidence>
<name>A0A210PNE9_MIZYE</name>
<evidence type="ECO:0000313" key="5">
    <source>
        <dbReference type="Proteomes" id="UP000242188"/>
    </source>
</evidence>
<gene>
    <name evidence="4" type="ORF">KP79_PYT14347</name>
</gene>
<protein>
    <submittedName>
        <fullName evidence="4">Transmembrane protein 143</fullName>
    </submittedName>
</protein>